<feature type="transmembrane region" description="Helical" evidence="2">
    <location>
        <begin position="191"/>
        <end position="214"/>
    </location>
</feature>
<dbReference type="SUPFAM" id="SSF89372">
    <property type="entry name" value="Fucose-specific lectin"/>
    <property type="match status" value="1"/>
</dbReference>
<gene>
    <name evidence="3" type="ORF">GLAREA_11007</name>
</gene>
<keyword evidence="2" id="KW-0812">Transmembrane</keyword>
<dbReference type="EMBL" id="KE145354">
    <property type="protein sequence ID" value="EPE35308.1"/>
    <property type="molecule type" value="Genomic_DNA"/>
</dbReference>
<feature type="compositionally biased region" description="Polar residues" evidence="1">
    <location>
        <begin position="96"/>
        <end position="109"/>
    </location>
</feature>
<dbReference type="GeneID" id="19470049"/>
<reference evidence="3 4" key="1">
    <citation type="journal article" date="2013" name="BMC Genomics">
        <title>Genomics-driven discovery of the pneumocandin biosynthetic gene cluster in the fungus Glarea lozoyensis.</title>
        <authorList>
            <person name="Chen L."/>
            <person name="Yue Q."/>
            <person name="Zhang X."/>
            <person name="Xiang M."/>
            <person name="Wang C."/>
            <person name="Li S."/>
            <person name="Che Y."/>
            <person name="Ortiz-Lopez F.J."/>
            <person name="Bills G.F."/>
            <person name="Liu X."/>
            <person name="An Z."/>
        </authorList>
    </citation>
    <scope>NUCLEOTIDE SEQUENCE [LARGE SCALE GENOMIC DNA]</scope>
    <source>
        <strain evidence="4">ATCC 20868 / MF5171</strain>
    </source>
</reference>
<dbReference type="GO" id="GO:0030246">
    <property type="term" value="F:carbohydrate binding"/>
    <property type="evidence" value="ECO:0007669"/>
    <property type="project" value="UniProtKB-KW"/>
</dbReference>
<evidence type="ECO:0000313" key="4">
    <source>
        <dbReference type="Proteomes" id="UP000016922"/>
    </source>
</evidence>
<dbReference type="Proteomes" id="UP000016922">
    <property type="component" value="Unassembled WGS sequence"/>
</dbReference>
<protein>
    <submittedName>
        <fullName evidence="3">Fucose-specific lectin</fullName>
    </submittedName>
</protein>
<dbReference type="OrthoDB" id="5428293at2759"/>
<dbReference type="HOGENOM" id="CLU_473298_0_0_1"/>
<organism evidence="3 4">
    <name type="scientific">Glarea lozoyensis (strain ATCC 20868 / MF5171)</name>
    <dbReference type="NCBI Taxonomy" id="1116229"/>
    <lineage>
        <taxon>Eukaryota</taxon>
        <taxon>Fungi</taxon>
        <taxon>Dikarya</taxon>
        <taxon>Ascomycota</taxon>
        <taxon>Pezizomycotina</taxon>
        <taxon>Leotiomycetes</taxon>
        <taxon>Helotiales</taxon>
        <taxon>Helotiaceae</taxon>
        <taxon>Glarea</taxon>
    </lineage>
</organism>
<dbReference type="RefSeq" id="XP_008077387.1">
    <property type="nucleotide sequence ID" value="XM_008079196.1"/>
</dbReference>
<proteinExistence type="predicted"/>
<dbReference type="KEGG" id="glz:GLAREA_11007"/>
<keyword evidence="2" id="KW-1133">Transmembrane helix</keyword>
<name>S3EAI2_GLAL2</name>
<dbReference type="STRING" id="1116229.S3EAI2"/>
<keyword evidence="2" id="KW-0472">Membrane</keyword>
<feature type="compositionally biased region" description="Basic and acidic residues" evidence="1">
    <location>
        <begin position="63"/>
        <end position="80"/>
    </location>
</feature>
<feature type="compositionally biased region" description="Polar residues" evidence="1">
    <location>
        <begin position="126"/>
        <end position="137"/>
    </location>
</feature>
<feature type="region of interest" description="Disordered" evidence="1">
    <location>
        <begin position="1"/>
        <end position="144"/>
    </location>
</feature>
<evidence type="ECO:0000256" key="1">
    <source>
        <dbReference type="SAM" id="MobiDB-lite"/>
    </source>
</evidence>
<dbReference type="AlphaFoldDB" id="S3EAI2"/>
<keyword evidence="3" id="KW-0430">Lectin</keyword>
<dbReference type="Gene3D" id="2.120.10.70">
    <property type="entry name" value="Fucose-specific lectin"/>
    <property type="match status" value="1"/>
</dbReference>
<sequence>MPTEVVNGDALATSNGHTGGPFQDRSVTKDGQTVEMEEIAANETGVPTKKRGKEPSMPPFSTTKDDERGTRLGQESREEPTTAEASRNNRFHHQQDSSSSAADGYYQTSRHNKRAPSMEERKRSEVSQFHSESQPSPFSERRSVLPRPADANHQRHQYMNGIGGLQVVPDIPPVAERRKFVPSDVLPPTRLWRLVVGAVFVALIAIIIALGVLVSRNKVAPACPPLNNSTGTETSGPIQIVPLVSNNPPGSVLSQTESIAATDVILGTFFAPNIDKPQTRVVFDGGNGKLCVRTKLGAAFIPQVKCIEGTNAKVSTPIQLVDWLGGPTIVYITSDNHLAGYNHVPNNDSWILSPLGSTNITVHPKSQLSSVTWLNGTSLWIYYQGTDGQLREWGLDDYRDISFREGSAGPLGAAVAGSFFGATRYVVGDSEFEEACYQATNGALHCRRYANAIWGSEVFTIAGTETGLALPASFDYTTVIDPVTRVSSLAVAYIKQNGFVTVQSRSTANGTDLGAFGPGIQVTQGDGSSTAGLVITGETGTVNIYLKRSPVSGGKIYQYSSNVSMTAWTQGSEFSA</sequence>
<evidence type="ECO:0000313" key="3">
    <source>
        <dbReference type="EMBL" id="EPE35308.1"/>
    </source>
</evidence>
<accession>S3EAI2</accession>
<feature type="compositionally biased region" description="Basic and acidic residues" evidence="1">
    <location>
        <begin position="116"/>
        <end position="125"/>
    </location>
</feature>
<evidence type="ECO:0000256" key="2">
    <source>
        <dbReference type="SAM" id="Phobius"/>
    </source>
</evidence>
<keyword evidence="4" id="KW-1185">Reference proteome</keyword>